<dbReference type="EMBL" id="KV918817">
    <property type="protein sequence ID" value="OSX78254.1"/>
    <property type="molecule type" value="Genomic_DNA"/>
</dbReference>
<evidence type="ECO:0008006" key="4">
    <source>
        <dbReference type="Google" id="ProtNLM"/>
    </source>
</evidence>
<sequence length="428" mass="43967">MAPTVWPTTGPYASLEDIRARQAAFATARDWGAYHTPRNLLLALVGEVGELAECFQWKPDAVPGGGGGRGAAAAAASSANGGGHGGGNCGGNGGDDGGRPSALGPDWSAEEVTHLGEELADVTLYLIRLADVCGVDLPAAVHRKVGLNGVKYPARRARGRATKYTGLAAEAAAEAAAATAAGGATAGGGGVRATPPQMWPHLHPPRRRPASPPPRPSWKLPLSPSRPPRPGRRPTRRPPPPPPPQRSPTSGRSAGRRPTRRLPPPPPPERSPTSGRSAASTRRRGARGCLPQPPPRSGGSGRCRRRPSWRRTPHRGSLRPPRGRAPDAPVTVAAGVVAAGGGVPPTAVEGVVAAVTHRRLLLPGRPPTAAAAVDMGCRAPDAHDCRRAWHARGVRFASCCRCRAGGIASASIGHRCLFLRVAGGGGGG</sequence>
<dbReference type="GO" id="GO:0005829">
    <property type="term" value="C:cytosol"/>
    <property type="evidence" value="ECO:0007669"/>
    <property type="project" value="TreeGrafter"/>
</dbReference>
<evidence type="ECO:0000256" key="1">
    <source>
        <dbReference type="SAM" id="MobiDB-lite"/>
    </source>
</evidence>
<dbReference type="PANTHER" id="PTHR46523">
    <property type="entry name" value="DCTP PYROPHOSPHATASE 1"/>
    <property type="match status" value="1"/>
</dbReference>
<dbReference type="Gene3D" id="1.10.287.1080">
    <property type="entry name" value="MazG-like"/>
    <property type="match status" value="1"/>
</dbReference>
<proteinExistence type="predicted"/>
<dbReference type="GO" id="GO:0047840">
    <property type="term" value="F:dCTP diphosphatase activity"/>
    <property type="evidence" value="ECO:0007669"/>
    <property type="project" value="TreeGrafter"/>
</dbReference>
<evidence type="ECO:0000313" key="3">
    <source>
        <dbReference type="Proteomes" id="UP000218209"/>
    </source>
</evidence>
<dbReference type="CDD" id="cd11537">
    <property type="entry name" value="NTP-PPase_RS21-C6_like"/>
    <property type="match status" value="1"/>
</dbReference>
<dbReference type="InterPro" id="IPR052555">
    <property type="entry name" value="dCTP_Pyrophosphatase"/>
</dbReference>
<reference evidence="2 3" key="1">
    <citation type="submission" date="2017-03" db="EMBL/GenBank/DDBJ databases">
        <title>WGS assembly of Porphyra umbilicalis.</title>
        <authorList>
            <person name="Brawley S.H."/>
            <person name="Blouin N.A."/>
            <person name="Ficko-Blean E."/>
            <person name="Wheeler G.L."/>
            <person name="Lohr M."/>
            <person name="Goodson H.V."/>
            <person name="Jenkins J.W."/>
            <person name="Blaby-Haas C.E."/>
            <person name="Helliwell K.E."/>
            <person name="Chan C."/>
            <person name="Marriage T."/>
            <person name="Bhattacharya D."/>
            <person name="Klein A.S."/>
            <person name="Badis Y."/>
            <person name="Brodie J."/>
            <person name="Cao Y."/>
            <person name="Collen J."/>
            <person name="Dittami S.M."/>
            <person name="Gachon C.M."/>
            <person name="Green B.R."/>
            <person name="Karpowicz S."/>
            <person name="Kim J.W."/>
            <person name="Kudahl U."/>
            <person name="Lin S."/>
            <person name="Michel G."/>
            <person name="Mittag M."/>
            <person name="Olson B.J."/>
            <person name="Pangilinan J."/>
            <person name="Peng Y."/>
            <person name="Qiu H."/>
            <person name="Shu S."/>
            <person name="Singer J.T."/>
            <person name="Smith A.G."/>
            <person name="Sprecher B.N."/>
            <person name="Wagner V."/>
            <person name="Wang W."/>
            <person name="Wang Z.-Y."/>
            <person name="Yan J."/>
            <person name="Yarish C."/>
            <person name="Zoeuner-Riek S."/>
            <person name="Zhuang Y."/>
            <person name="Zou Y."/>
            <person name="Lindquist E.A."/>
            <person name="Grimwood J."/>
            <person name="Barry K."/>
            <person name="Rokhsar D.S."/>
            <person name="Schmutz J."/>
            <person name="Stiller J.W."/>
            <person name="Grossman A.R."/>
            <person name="Prochnik S.E."/>
        </authorList>
    </citation>
    <scope>NUCLEOTIDE SEQUENCE [LARGE SCALE GENOMIC DNA]</scope>
    <source>
        <strain evidence="2">4086291</strain>
    </source>
</reference>
<keyword evidence="3" id="KW-1185">Reference proteome</keyword>
<dbReference type="InterPro" id="IPR025984">
    <property type="entry name" value="DCTPP"/>
</dbReference>
<feature type="compositionally biased region" description="Low complexity" evidence="1">
    <location>
        <begin position="271"/>
        <end position="280"/>
    </location>
</feature>
<dbReference type="GO" id="GO:0042262">
    <property type="term" value="P:DNA protection"/>
    <property type="evidence" value="ECO:0007669"/>
    <property type="project" value="TreeGrafter"/>
</dbReference>
<feature type="compositionally biased region" description="Basic residues" evidence="1">
    <location>
        <begin position="302"/>
        <end position="317"/>
    </location>
</feature>
<organism evidence="2 3">
    <name type="scientific">Porphyra umbilicalis</name>
    <name type="common">Purple laver</name>
    <name type="synonym">Red alga</name>
    <dbReference type="NCBI Taxonomy" id="2786"/>
    <lineage>
        <taxon>Eukaryota</taxon>
        <taxon>Rhodophyta</taxon>
        <taxon>Bangiophyceae</taxon>
        <taxon>Bangiales</taxon>
        <taxon>Bangiaceae</taxon>
        <taxon>Porphyra</taxon>
    </lineage>
</organism>
<dbReference type="AlphaFoldDB" id="A0A1X6PBN4"/>
<dbReference type="OrthoDB" id="411123at2759"/>
<gene>
    <name evidence="2" type="ORF">BU14_0115s0024</name>
</gene>
<feature type="compositionally biased region" description="Pro residues" evidence="1">
    <location>
        <begin position="237"/>
        <end position="246"/>
    </location>
</feature>
<dbReference type="GO" id="GO:0006253">
    <property type="term" value="P:dCTP catabolic process"/>
    <property type="evidence" value="ECO:0007669"/>
    <property type="project" value="TreeGrafter"/>
</dbReference>
<dbReference type="Proteomes" id="UP000218209">
    <property type="component" value="Unassembled WGS sequence"/>
</dbReference>
<feature type="compositionally biased region" description="Gly residues" evidence="1">
    <location>
        <begin position="80"/>
        <end position="95"/>
    </location>
</feature>
<feature type="compositionally biased region" description="Pro residues" evidence="1">
    <location>
        <begin position="261"/>
        <end position="270"/>
    </location>
</feature>
<feature type="region of interest" description="Disordered" evidence="1">
    <location>
        <begin position="66"/>
        <end position="106"/>
    </location>
</feature>
<feature type="region of interest" description="Disordered" evidence="1">
    <location>
        <begin position="182"/>
        <end position="327"/>
    </location>
</feature>
<name>A0A1X6PBN4_PORUM</name>
<evidence type="ECO:0000313" key="2">
    <source>
        <dbReference type="EMBL" id="OSX78254.1"/>
    </source>
</evidence>
<protein>
    <recommendedName>
        <fullName evidence="4">dCTP pyrophosphatase 1</fullName>
    </recommendedName>
</protein>
<dbReference type="PANTHER" id="PTHR46523:SF1">
    <property type="entry name" value="DCTP PYROPHOSPHATASE 1"/>
    <property type="match status" value="1"/>
</dbReference>
<dbReference type="SUPFAM" id="SSF101386">
    <property type="entry name" value="all-alpha NTP pyrophosphatases"/>
    <property type="match status" value="2"/>
</dbReference>
<accession>A0A1X6PBN4</accession>